<dbReference type="CDD" id="cd02440">
    <property type="entry name" value="AdoMet_MTases"/>
    <property type="match status" value="1"/>
</dbReference>
<evidence type="ECO:0000313" key="7">
    <source>
        <dbReference type="Proteomes" id="UP001214629"/>
    </source>
</evidence>
<feature type="domain" description="Methyltransferase" evidence="4">
    <location>
        <begin position="122"/>
        <end position="270"/>
    </location>
</feature>
<dbReference type="InterPro" id="IPR029063">
    <property type="entry name" value="SAM-dependent_MTases_sf"/>
</dbReference>
<evidence type="ECO:0000259" key="5">
    <source>
        <dbReference type="Pfam" id="PF17827"/>
    </source>
</evidence>
<gene>
    <name evidence="6" type="primary">prmC</name>
    <name evidence="6" type="ORF">M0C40_00300</name>
</gene>
<name>A0AAX3SYT2_SPICI</name>
<dbReference type="PANTHER" id="PTHR18895:SF74">
    <property type="entry name" value="MTRF1L RELEASE FACTOR GLUTAMINE METHYLTRANSFERASE"/>
    <property type="match status" value="1"/>
</dbReference>
<dbReference type="Pfam" id="PF17827">
    <property type="entry name" value="PrmC_N"/>
    <property type="match status" value="1"/>
</dbReference>
<evidence type="ECO:0000313" key="6">
    <source>
        <dbReference type="EMBL" id="WFG96493.1"/>
    </source>
</evidence>
<dbReference type="InterPro" id="IPR040758">
    <property type="entry name" value="PrmC_N"/>
</dbReference>
<evidence type="ECO:0000259" key="4">
    <source>
        <dbReference type="Pfam" id="PF13847"/>
    </source>
</evidence>
<dbReference type="InterPro" id="IPR019874">
    <property type="entry name" value="RF_methyltr_PrmC"/>
</dbReference>
<reference evidence="6 7" key="1">
    <citation type="submission" date="2022-04" db="EMBL/GenBank/DDBJ databases">
        <title>Whole genome of Spiroplasma citri.</title>
        <authorList>
            <person name="Khanchezar A."/>
            <person name="Izadpanah K."/>
            <person name="Taghavi M."/>
            <person name="Ghorbani A."/>
            <person name="Beven L."/>
        </authorList>
    </citation>
    <scope>NUCLEOTIDE SEQUENCE [LARGE SCALE GENOMIC DNA]</scope>
    <source>
        <strain evidence="6 7">D4</strain>
    </source>
</reference>
<dbReference type="Gene3D" id="3.40.50.150">
    <property type="entry name" value="Vaccinia Virus protein VP39"/>
    <property type="match status" value="1"/>
</dbReference>
<dbReference type="NCBIfam" id="TIGR00536">
    <property type="entry name" value="hemK_fam"/>
    <property type="match status" value="1"/>
</dbReference>
<dbReference type="NCBIfam" id="TIGR03534">
    <property type="entry name" value="RF_mod_PrmC"/>
    <property type="match status" value="1"/>
</dbReference>
<protein>
    <submittedName>
        <fullName evidence="6">Peptide chain release factor N(5)-glutamine methyltransferase</fullName>
        <ecNumber evidence="6">2.1.1.297</ecNumber>
    </submittedName>
</protein>
<dbReference type="GO" id="GO:0102559">
    <property type="term" value="F:peptide chain release factor N(5)-glutamine methyltransferase activity"/>
    <property type="evidence" value="ECO:0007669"/>
    <property type="project" value="UniProtKB-EC"/>
</dbReference>
<dbReference type="GO" id="GO:0003676">
    <property type="term" value="F:nucleic acid binding"/>
    <property type="evidence" value="ECO:0007669"/>
    <property type="project" value="InterPro"/>
</dbReference>
<dbReference type="InterPro" id="IPR025714">
    <property type="entry name" value="Methyltranfer_dom"/>
</dbReference>
<evidence type="ECO:0000256" key="2">
    <source>
        <dbReference type="ARBA" id="ARBA00022679"/>
    </source>
</evidence>
<dbReference type="AlphaFoldDB" id="A0AAX3SYT2"/>
<keyword evidence="2 6" id="KW-0808">Transferase</keyword>
<feature type="domain" description="Release factor glutamine methyltransferase N-terminal" evidence="5">
    <location>
        <begin position="5"/>
        <end position="73"/>
    </location>
</feature>
<keyword evidence="1 6" id="KW-0489">Methyltransferase</keyword>
<dbReference type="GO" id="GO:0032259">
    <property type="term" value="P:methylation"/>
    <property type="evidence" value="ECO:0007669"/>
    <property type="project" value="UniProtKB-KW"/>
</dbReference>
<keyword evidence="7" id="KW-1185">Reference proteome</keyword>
<dbReference type="PANTHER" id="PTHR18895">
    <property type="entry name" value="HEMK METHYLTRANSFERASE"/>
    <property type="match status" value="1"/>
</dbReference>
<organism evidence="6 7">
    <name type="scientific">Spiroplasma citri</name>
    <dbReference type="NCBI Taxonomy" id="2133"/>
    <lineage>
        <taxon>Bacteria</taxon>
        <taxon>Bacillati</taxon>
        <taxon>Mycoplasmatota</taxon>
        <taxon>Mollicutes</taxon>
        <taxon>Entomoplasmatales</taxon>
        <taxon>Spiroplasmataceae</taxon>
        <taxon>Spiroplasma</taxon>
    </lineage>
</organism>
<accession>A0AAX3SYT2</accession>
<evidence type="ECO:0000256" key="1">
    <source>
        <dbReference type="ARBA" id="ARBA00022603"/>
    </source>
</evidence>
<proteinExistence type="predicted"/>
<keyword evidence="3" id="KW-0949">S-adenosyl-L-methionine</keyword>
<dbReference type="InterPro" id="IPR002052">
    <property type="entry name" value="DNA_methylase_N6_adenine_CS"/>
</dbReference>
<evidence type="ECO:0000256" key="3">
    <source>
        <dbReference type="ARBA" id="ARBA00022691"/>
    </source>
</evidence>
<dbReference type="Proteomes" id="UP001214629">
    <property type="component" value="Chromosome"/>
</dbReference>
<dbReference type="InterPro" id="IPR004556">
    <property type="entry name" value="HemK-like"/>
</dbReference>
<dbReference type="SUPFAM" id="SSF53335">
    <property type="entry name" value="S-adenosyl-L-methionine-dependent methyltransferases"/>
    <property type="match status" value="1"/>
</dbReference>
<dbReference type="RefSeq" id="WP_277938800.1">
    <property type="nucleotide sequence ID" value="NZ_CP096246.1"/>
</dbReference>
<dbReference type="PROSITE" id="PS00092">
    <property type="entry name" value="N6_MTASE"/>
    <property type="match status" value="1"/>
</dbReference>
<dbReference type="InterPro" id="IPR050320">
    <property type="entry name" value="N5-glutamine_MTase"/>
</dbReference>
<dbReference type="Gene3D" id="1.10.8.10">
    <property type="entry name" value="DNA helicase RuvA subunit, C-terminal domain"/>
    <property type="match status" value="1"/>
</dbReference>
<dbReference type="EC" id="2.1.1.297" evidence="6"/>
<sequence>MTVNELIQKSEDYLRDSNNANYLADIKILIAFFMKTSLAKLYAIQNDKINFKIDDYWQQLTAYRNGKPIQHITNLQNFYGYDFYVDYNVLIPRYETEELVDNINIIIDEMFLNNCNKRNCNKRLTLIDIGTGSGAIAISLGLENPNLTIYASDISIEALKVAKRNIKQLNCKNVKLLEGDMLEPFIKNKIKADLLVCNPPYIPNNQKISHHVKNYEPHVALFGDTDGLYFYREIFQNWQKVVKKNGILCFEHGYDQKKDLEKLVKEYFPNQKYYFQKDINKKWRMLFINIL</sequence>
<dbReference type="EMBL" id="CP096246">
    <property type="protein sequence ID" value="WFG96493.1"/>
    <property type="molecule type" value="Genomic_DNA"/>
</dbReference>
<dbReference type="Pfam" id="PF13847">
    <property type="entry name" value="Methyltransf_31"/>
    <property type="match status" value="1"/>
</dbReference>